<proteinExistence type="predicted"/>
<evidence type="ECO:0000256" key="3">
    <source>
        <dbReference type="ARBA" id="ARBA00022806"/>
    </source>
</evidence>
<dbReference type="GO" id="GO:0003677">
    <property type="term" value="F:DNA binding"/>
    <property type="evidence" value="ECO:0007669"/>
    <property type="project" value="InterPro"/>
</dbReference>
<comment type="caution">
    <text evidence="8">The sequence shown here is derived from an EMBL/GenBank/DDBJ whole genome shotgun (WGS) entry which is preliminary data.</text>
</comment>
<dbReference type="Pfam" id="PF00271">
    <property type="entry name" value="Helicase_C"/>
    <property type="match status" value="1"/>
</dbReference>
<dbReference type="InterPro" id="IPR006935">
    <property type="entry name" value="Helicase/UvrB_N"/>
</dbReference>
<dbReference type="EMBL" id="BDGJ01000002">
    <property type="protein sequence ID" value="GAW90950.1"/>
    <property type="molecule type" value="Genomic_DNA"/>
</dbReference>
<organism evidence="8 9">
    <name type="scientific">Calderihabitans maritimus</name>
    <dbReference type="NCBI Taxonomy" id="1246530"/>
    <lineage>
        <taxon>Bacteria</taxon>
        <taxon>Bacillati</taxon>
        <taxon>Bacillota</taxon>
        <taxon>Clostridia</taxon>
        <taxon>Neomoorellales</taxon>
        <taxon>Calderihabitantaceae</taxon>
        <taxon>Calderihabitans</taxon>
    </lineage>
</organism>
<dbReference type="CDD" id="cd18011">
    <property type="entry name" value="DEXDc_RapA"/>
    <property type="match status" value="1"/>
</dbReference>
<sequence>MGMNAISNLRNKIVKGPYWPEPVEINFIEESSGYVHIVGVTLQSKVHVDQLLSEEELSRITVIDANAVCNEEPWKVFLALEATRYKLASLFDPLLAMNSSKVDPLPHQIETVYGYVLKLPRIRFLIADDPGAGKTIMAGLIIKELKLRNIVRRILIVAPGHLKDQWRRELKERFNENFVPVDRNFMEAFYAENIWDRENQIVTSIDFAKQEDVMRSIAASHFDLIIVDEAHKMSAYRYGQKTEKTIRYKLGEVLSKKTEHLLFLTATPHKGDSENFRLFLDLLEPGFFATADMVQESIQNKENPLFIRHVKEDLKDFEGKPLFLPRHVMTKTFNLGVESPREKKLYNDLSVYVNTQYNKAIAKDKKRNVAFALVILQRRFASSVFALWKSLERRKKRLEELLTAADNYTLQTKNIDFEDVEDMNEENRWKTEEMWEALSVSENKEELKKEIETLTNLIQQAKAIVQSEEEAKLRQLKFSLRELEAKYNDPRDKKILIFTESRDTLTYLEEKIREWGYSVNTIHGGMKLEERINEEKRFKNETQIMVATEAAGEGINLQFCHLMINYDIPWNPTRLEQRMGRIHRYGQQKEVYVINLVAEDTREGQVLKRLFDKLEEIKEALGHDKVFDCLGEILNDKNLAQLLMEAAAKSRRLDEILKDIDITVNPEYIARVKENLGESLATRFIDYTRIKEMAEKAREYRLIPEYTENFFKKAFSRAGGKYRELGNGVFSIDSIPFDIRKIAEEENFKKAYGSLLKRYPRVTFDKDIAFRNQDVEFICFGHPLFEAVMEWIQRHFGDSPLRGTTFIDPAGKYDGYLCFYEAEVKDGSNKVAGKRLFSFYVSDLGVREVSPAILWDFKEADGSLSACVDIEALRKQTFGYVVKRLEAYREELARERERQAQIKERYGIKSLEYLITKLDNELIDLYIRKENGENVDIVIYNKNERKKEYEKALADLKNEIQKERSLTLGMPRFKGVVRVIPAETIPEAMRSSEEIETIGMEIAMQYEREHGRSPEDVSSENLGFDIRSKDEKGNIRYIEVKARAGVGPVALTPNEWFKAQRLGDDYYLYTILNAGKKPELYIVRNPAKNLKPEEKLEIVRYIVSAQKIKEEADQIGK</sequence>
<dbReference type="SUPFAM" id="SSF52540">
    <property type="entry name" value="P-loop containing nucleoside triphosphate hydrolases"/>
    <property type="match status" value="2"/>
</dbReference>
<dbReference type="Gene3D" id="3.40.50.10810">
    <property type="entry name" value="Tandem AAA-ATPase domain"/>
    <property type="match status" value="1"/>
</dbReference>
<keyword evidence="3 8" id="KW-0347">Helicase</keyword>
<dbReference type="CDD" id="cd18793">
    <property type="entry name" value="SF2_C_SNF"/>
    <property type="match status" value="1"/>
</dbReference>
<dbReference type="SMART" id="SM00487">
    <property type="entry name" value="DEXDc"/>
    <property type="match status" value="1"/>
</dbReference>
<evidence type="ECO:0000313" key="9">
    <source>
        <dbReference type="Proteomes" id="UP000197032"/>
    </source>
</evidence>
<dbReference type="PANTHER" id="PTHR45766:SF6">
    <property type="entry name" value="SWI_SNF-RELATED MATRIX-ASSOCIATED ACTIN-DEPENDENT REGULATOR OF CHROMATIN SUBFAMILY A-LIKE PROTEIN 1"/>
    <property type="match status" value="1"/>
</dbReference>
<dbReference type="SMART" id="SM00490">
    <property type="entry name" value="HELICc"/>
    <property type="match status" value="1"/>
</dbReference>
<gene>
    <name evidence="8" type="ORF">KKC1_01120</name>
</gene>
<dbReference type="GO" id="GO:0005524">
    <property type="term" value="F:ATP binding"/>
    <property type="evidence" value="ECO:0007669"/>
    <property type="project" value="InterPro"/>
</dbReference>
<dbReference type="InterPro" id="IPR001650">
    <property type="entry name" value="Helicase_C-like"/>
</dbReference>
<keyword evidence="4" id="KW-0067">ATP-binding</keyword>
<protein>
    <submittedName>
        <fullName evidence="8">SNF2 family DNA/RNA helicase</fullName>
    </submittedName>
</protein>
<keyword evidence="5" id="KW-0175">Coiled coil</keyword>
<dbReference type="PANTHER" id="PTHR45766">
    <property type="entry name" value="DNA ANNEALING HELICASE AND ENDONUCLEASE ZRANB3 FAMILY MEMBER"/>
    <property type="match status" value="1"/>
</dbReference>
<evidence type="ECO:0000256" key="4">
    <source>
        <dbReference type="ARBA" id="ARBA00022840"/>
    </source>
</evidence>
<evidence type="ECO:0000313" key="8">
    <source>
        <dbReference type="EMBL" id="GAW90950.1"/>
    </source>
</evidence>
<dbReference type="Gene3D" id="3.40.50.300">
    <property type="entry name" value="P-loop containing nucleotide triphosphate hydrolases"/>
    <property type="match status" value="1"/>
</dbReference>
<name>A0A1Z5HNW3_9FIRM</name>
<keyword evidence="1" id="KW-0547">Nucleotide-binding</keyword>
<feature type="coiled-coil region" evidence="5">
    <location>
        <begin position="437"/>
        <end position="486"/>
    </location>
</feature>
<dbReference type="InterPro" id="IPR024975">
    <property type="entry name" value="NOV_C"/>
</dbReference>
<keyword evidence="9" id="KW-1185">Reference proteome</keyword>
<evidence type="ECO:0000256" key="5">
    <source>
        <dbReference type="SAM" id="Coils"/>
    </source>
</evidence>
<dbReference type="Proteomes" id="UP000197032">
    <property type="component" value="Unassembled WGS sequence"/>
</dbReference>
<evidence type="ECO:0000256" key="2">
    <source>
        <dbReference type="ARBA" id="ARBA00022801"/>
    </source>
</evidence>
<evidence type="ECO:0000256" key="1">
    <source>
        <dbReference type="ARBA" id="ARBA00022741"/>
    </source>
</evidence>
<evidence type="ECO:0000259" key="6">
    <source>
        <dbReference type="PROSITE" id="PS51192"/>
    </source>
</evidence>
<dbReference type="Pfam" id="PF13020">
    <property type="entry name" value="NOV_C"/>
    <property type="match status" value="1"/>
</dbReference>
<reference evidence="9" key="1">
    <citation type="journal article" date="2017" name="Appl. Environ. Microbiol.">
        <title>Genomic analysis of Calderihabitans maritimus KKC1, a thermophilic hydrogenogenic carboxydotrophic bacterium isolated from marine sediment.</title>
        <authorList>
            <person name="Omae K."/>
            <person name="Yoneda Y."/>
            <person name="Fukuyama Y."/>
            <person name="Yoshida T."/>
            <person name="Sako Y."/>
        </authorList>
    </citation>
    <scope>NUCLEOTIDE SEQUENCE [LARGE SCALE GENOMIC DNA]</scope>
    <source>
        <strain evidence="9">KKC1</strain>
    </source>
</reference>
<dbReference type="PROSITE" id="PS51194">
    <property type="entry name" value="HELICASE_CTER"/>
    <property type="match status" value="1"/>
</dbReference>
<evidence type="ECO:0000259" key="7">
    <source>
        <dbReference type="PROSITE" id="PS51194"/>
    </source>
</evidence>
<feature type="domain" description="Helicase C-terminal" evidence="7">
    <location>
        <begin position="475"/>
        <end position="634"/>
    </location>
</feature>
<feature type="domain" description="Helicase ATP-binding" evidence="6">
    <location>
        <begin position="115"/>
        <end position="286"/>
    </location>
</feature>
<dbReference type="InterPro" id="IPR014001">
    <property type="entry name" value="Helicase_ATP-bd"/>
</dbReference>
<dbReference type="GO" id="GO:0004386">
    <property type="term" value="F:helicase activity"/>
    <property type="evidence" value="ECO:0007669"/>
    <property type="project" value="UniProtKB-KW"/>
</dbReference>
<dbReference type="InterPro" id="IPR027417">
    <property type="entry name" value="P-loop_NTPase"/>
</dbReference>
<accession>A0A1Z5HNW3</accession>
<dbReference type="InterPro" id="IPR049730">
    <property type="entry name" value="SNF2/RAD54-like_C"/>
</dbReference>
<dbReference type="Pfam" id="PF04851">
    <property type="entry name" value="ResIII"/>
    <property type="match status" value="1"/>
</dbReference>
<dbReference type="PROSITE" id="PS51192">
    <property type="entry name" value="HELICASE_ATP_BIND_1"/>
    <property type="match status" value="1"/>
</dbReference>
<dbReference type="InterPro" id="IPR057342">
    <property type="entry name" value="DEXDc_RapA"/>
</dbReference>
<keyword evidence="2" id="KW-0378">Hydrolase</keyword>
<feature type="coiled-coil region" evidence="5">
    <location>
        <begin position="939"/>
        <end position="966"/>
    </location>
</feature>
<dbReference type="AlphaFoldDB" id="A0A1Z5HNW3"/>
<dbReference type="InterPro" id="IPR038718">
    <property type="entry name" value="SNF2-like_sf"/>
</dbReference>
<dbReference type="GO" id="GO:0016787">
    <property type="term" value="F:hydrolase activity"/>
    <property type="evidence" value="ECO:0007669"/>
    <property type="project" value="UniProtKB-KW"/>
</dbReference>